<dbReference type="EMBL" id="BARW01001703">
    <property type="protein sequence ID" value="GAI62799.1"/>
    <property type="molecule type" value="Genomic_DNA"/>
</dbReference>
<dbReference type="AlphaFoldDB" id="X1S4R8"/>
<gene>
    <name evidence="1" type="ORF">S12H4_05221</name>
</gene>
<sequence>MYEECPIWTDCIADLSEELQVKDAWDNVEYWSLTQRLMKRCKNCPSRPEEAVTT</sequence>
<proteinExistence type="predicted"/>
<organism evidence="1">
    <name type="scientific">marine sediment metagenome</name>
    <dbReference type="NCBI Taxonomy" id="412755"/>
    <lineage>
        <taxon>unclassified sequences</taxon>
        <taxon>metagenomes</taxon>
        <taxon>ecological metagenomes</taxon>
    </lineage>
</organism>
<accession>X1S4R8</accession>
<comment type="caution">
    <text evidence="1">The sequence shown here is derived from an EMBL/GenBank/DDBJ whole genome shotgun (WGS) entry which is preliminary data.</text>
</comment>
<reference evidence="1" key="1">
    <citation type="journal article" date="2014" name="Front. Microbiol.">
        <title>High frequency of phylogenetically diverse reductive dehalogenase-homologous genes in deep subseafloor sedimentary metagenomes.</title>
        <authorList>
            <person name="Kawai M."/>
            <person name="Futagami T."/>
            <person name="Toyoda A."/>
            <person name="Takaki Y."/>
            <person name="Nishi S."/>
            <person name="Hori S."/>
            <person name="Arai W."/>
            <person name="Tsubouchi T."/>
            <person name="Morono Y."/>
            <person name="Uchiyama I."/>
            <person name="Ito T."/>
            <person name="Fujiyama A."/>
            <person name="Inagaki F."/>
            <person name="Takami H."/>
        </authorList>
    </citation>
    <scope>NUCLEOTIDE SEQUENCE</scope>
    <source>
        <strain evidence="1">Expedition CK06-06</strain>
    </source>
</reference>
<name>X1S4R8_9ZZZZ</name>
<protein>
    <submittedName>
        <fullName evidence="1">Uncharacterized protein</fullName>
    </submittedName>
</protein>
<evidence type="ECO:0000313" key="1">
    <source>
        <dbReference type="EMBL" id="GAI62799.1"/>
    </source>
</evidence>